<gene>
    <name evidence="8" type="ORF">WN51_14556</name>
</gene>
<dbReference type="GO" id="GO:0008299">
    <property type="term" value="P:isoprenoid biosynthetic process"/>
    <property type="evidence" value="ECO:0007669"/>
    <property type="project" value="UniProtKB-KW"/>
</dbReference>
<comment type="cofactor">
    <cofactor evidence="1">
        <name>Mg(2+)</name>
        <dbReference type="ChEBI" id="CHEBI:18420"/>
    </cofactor>
</comment>
<name>A0A0M9A036_9HYME</name>
<dbReference type="PANTHER" id="PTHR12001">
    <property type="entry name" value="GERANYLGERANYL PYROPHOSPHATE SYNTHASE"/>
    <property type="match status" value="1"/>
</dbReference>
<evidence type="ECO:0000256" key="3">
    <source>
        <dbReference type="ARBA" id="ARBA00022679"/>
    </source>
</evidence>
<evidence type="ECO:0000256" key="5">
    <source>
        <dbReference type="ARBA" id="ARBA00022842"/>
    </source>
</evidence>
<dbReference type="GO" id="GO:0004659">
    <property type="term" value="F:prenyltransferase activity"/>
    <property type="evidence" value="ECO:0007669"/>
    <property type="project" value="InterPro"/>
</dbReference>
<dbReference type="PROSITE" id="PS00723">
    <property type="entry name" value="POLYPRENYL_SYNTHASE_1"/>
    <property type="match status" value="1"/>
</dbReference>
<protein>
    <submittedName>
        <fullName evidence="8">Decaprenyl-diphosphate synthase subunit 1</fullName>
    </submittedName>
</protein>
<keyword evidence="3 7" id="KW-0808">Transferase</keyword>
<evidence type="ECO:0000313" key="9">
    <source>
        <dbReference type="Proteomes" id="UP000053105"/>
    </source>
</evidence>
<sequence length="320" mass="37281">MQRAKEAIPSCVVNLPATTKLVIQEHSYLNVIADTESRTRDCRTSIARMMSSMQTQLPGSLHDYQIDPYRLLDDDLKDVYEDIREHVANKALEHYHLCKVRMQNRRVIRYYKYLYQRTVFTNSPWVLEQVSESSPSRLHGLHIWPRVLVRNTTQKELQTIATYYFDGKGKALRPMVAILMARAINYHKERNGLLASQRQVAMISEMIHNASLIHDDVIDQPDFRRGKPSINVVWSQKKVSDKLTKHSLNYNCNQRVHHIVNTCSRCYARFKKCDDLEERINELQRNGKPSRWSRKSLEGSIGRIVKHQLINGALIERAVA</sequence>
<reference evidence="8 9" key="1">
    <citation type="submission" date="2015-07" db="EMBL/GenBank/DDBJ databases">
        <title>The genome of Melipona quadrifasciata.</title>
        <authorList>
            <person name="Pan H."/>
            <person name="Kapheim K."/>
        </authorList>
    </citation>
    <scope>NUCLEOTIDE SEQUENCE [LARGE SCALE GENOMIC DNA]</scope>
    <source>
        <strain evidence="8">0111107301</strain>
        <tissue evidence="8">Whole body</tissue>
    </source>
</reference>
<dbReference type="InterPro" id="IPR000092">
    <property type="entry name" value="Polyprenyl_synt"/>
</dbReference>
<keyword evidence="4" id="KW-0479">Metal-binding</keyword>
<dbReference type="GO" id="GO:0046872">
    <property type="term" value="F:metal ion binding"/>
    <property type="evidence" value="ECO:0007669"/>
    <property type="project" value="UniProtKB-KW"/>
</dbReference>
<dbReference type="PANTHER" id="PTHR12001:SF69">
    <property type="entry name" value="ALL TRANS-POLYPRENYL-DIPHOSPHATE SYNTHASE PDSS1"/>
    <property type="match status" value="1"/>
</dbReference>
<evidence type="ECO:0000256" key="6">
    <source>
        <dbReference type="ARBA" id="ARBA00023229"/>
    </source>
</evidence>
<evidence type="ECO:0000256" key="4">
    <source>
        <dbReference type="ARBA" id="ARBA00022723"/>
    </source>
</evidence>
<dbReference type="EMBL" id="KQ435803">
    <property type="protein sequence ID" value="KOX73069.1"/>
    <property type="molecule type" value="Genomic_DNA"/>
</dbReference>
<dbReference type="SUPFAM" id="SSF48576">
    <property type="entry name" value="Terpenoid synthases"/>
    <property type="match status" value="1"/>
</dbReference>
<dbReference type="Pfam" id="PF00348">
    <property type="entry name" value="polyprenyl_synt"/>
    <property type="match status" value="1"/>
</dbReference>
<dbReference type="STRING" id="166423.A0A0M9A036"/>
<dbReference type="AlphaFoldDB" id="A0A0M9A036"/>
<evidence type="ECO:0000256" key="2">
    <source>
        <dbReference type="ARBA" id="ARBA00006706"/>
    </source>
</evidence>
<keyword evidence="5" id="KW-0460">Magnesium</keyword>
<dbReference type="OrthoDB" id="9927103at2759"/>
<dbReference type="InterPro" id="IPR033749">
    <property type="entry name" value="Polyprenyl_synt_CS"/>
</dbReference>
<dbReference type="GO" id="GO:0005739">
    <property type="term" value="C:mitochondrion"/>
    <property type="evidence" value="ECO:0007669"/>
    <property type="project" value="TreeGrafter"/>
</dbReference>
<dbReference type="Gene3D" id="1.10.600.10">
    <property type="entry name" value="Farnesyl Diphosphate Synthase"/>
    <property type="match status" value="1"/>
</dbReference>
<evidence type="ECO:0000256" key="7">
    <source>
        <dbReference type="RuleBase" id="RU004466"/>
    </source>
</evidence>
<proteinExistence type="inferred from homology"/>
<accession>A0A0M9A036</accession>
<organism evidence="8 9">
    <name type="scientific">Melipona quadrifasciata</name>
    <dbReference type="NCBI Taxonomy" id="166423"/>
    <lineage>
        <taxon>Eukaryota</taxon>
        <taxon>Metazoa</taxon>
        <taxon>Ecdysozoa</taxon>
        <taxon>Arthropoda</taxon>
        <taxon>Hexapoda</taxon>
        <taxon>Insecta</taxon>
        <taxon>Pterygota</taxon>
        <taxon>Neoptera</taxon>
        <taxon>Endopterygota</taxon>
        <taxon>Hymenoptera</taxon>
        <taxon>Apocrita</taxon>
        <taxon>Aculeata</taxon>
        <taxon>Apoidea</taxon>
        <taxon>Anthophila</taxon>
        <taxon>Apidae</taxon>
        <taxon>Melipona</taxon>
    </lineage>
</organism>
<dbReference type="GO" id="GO:1990234">
    <property type="term" value="C:transferase complex"/>
    <property type="evidence" value="ECO:0007669"/>
    <property type="project" value="TreeGrafter"/>
</dbReference>
<dbReference type="InterPro" id="IPR008949">
    <property type="entry name" value="Isoprenoid_synthase_dom_sf"/>
</dbReference>
<keyword evidence="9" id="KW-1185">Reference proteome</keyword>
<keyword evidence="6" id="KW-0414">Isoprene biosynthesis</keyword>
<dbReference type="Proteomes" id="UP000053105">
    <property type="component" value="Unassembled WGS sequence"/>
</dbReference>
<dbReference type="GO" id="GO:0042811">
    <property type="term" value="P:pheromone biosynthetic process"/>
    <property type="evidence" value="ECO:0007669"/>
    <property type="project" value="UniProtKB-ARBA"/>
</dbReference>
<dbReference type="GO" id="GO:0006744">
    <property type="term" value="P:ubiquinone biosynthetic process"/>
    <property type="evidence" value="ECO:0007669"/>
    <property type="project" value="TreeGrafter"/>
</dbReference>
<evidence type="ECO:0000256" key="1">
    <source>
        <dbReference type="ARBA" id="ARBA00001946"/>
    </source>
</evidence>
<comment type="similarity">
    <text evidence="2 7">Belongs to the FPP/GGPP synthase family.</text>
</comment>
<evidence type="ECO:0000313" key="8">
    <source>
        <dbReference type="EMBL" id="KOX73069.1"/>
    </source>
</evidence>